<feature type="region of interest" description="Disordered" evidence="2">
    <location>
        <begin position="373"/>
        <end position="439"/>
    </location>
</feature>
<dbReference type="InterPro" id="IPR009003">
    <property type="entry name" value="Peptidase_S1_PA"/>
</dbReference>
<dbReference type="eggNOG" id="ENOG502QQEE">
    <property type="taxonomic scope" value="Eukaryota"/>
</dbReference>
<feature type="domain" description="Ricin B lectin" evidence="4">
    <location>
        <begin position="432"/>
        <end position="556"/>
    </location>
</feature>
<evidence type="ECO:0000313" key="6">
    <source>
        <dbReference type="Proteomes" id="UP000030762"/>
    </source>
</evidence>
<feature type="compositionally biased region" description="Pro residues" evidence="2">
    <location>
        <begin position="418"/>
        <end position="430"/>
    </location>
</feature>
<evidence type="ECO:0000256" key="3">
    <source>
        <dbReference type="SAM" id="SignalP"/>
    </source>
</evidence>
<proteinExistence type="predicted"/>
<keyword evidence="1" id="KW-0843">Virulence</keyword>
<dbReference type="InterPro" id="IPR035992">
    <property type="entry name" value="Ricin_B-like_lectins"/>
</dbReference>
<feature type="chain" id="PRO_5004582326" description="Ricin B lectin domain-containing protein" evidence="3">
    <location>
        <begin position="20"/>
        <end position="560"/>
    </location>
</feature>
<protein>
    <recommendedName>
        <fullName evidence="4">Ricin B lectin domain-containing protein</fullName>
    </recommendedName>
</protein>
<dbReference type="PROSITE" id="PS50231">
    <property type="entry name" value="RICIN_B_LECTIN"/>
    <property type="match status" value="1"/>
</dbReference>
<dbReference type="VEuPathDB" id="FungiDB:SDRG_16838"/>
<dbReference type="AlphaFoldDB" id="T0PIT5"/>
<sequence>MAPTLVARLFALCLAAAVAVDPLDLGLEYPLHIYGNGSAPFSQLIERTGASFISVHFVSMDLPAGATLKIASLDGAQEVSYQGRHTDLFSATLATDSVRVTYTAPSYETAAKFEIDHFITGKPASKLESVCGKDDSKPSMCYAESESAKFKASKAVARLVIGGRFLCTGWLVGSKGHMMTNWHCIKDAAKAANVQVEFGAMCPSCDDARNDRALKCEGVKVASSVHLLVSSKRHDFALVQLNTTVDLAPYGHLQLRASGPVLNETVYIPQHPSGRPQRLAIVTDDDALGTITSLTEKSCDYADVLDQDFVGHRLDTQGGSSGSPILTTLDNTVVAIHNCGSDDGCTRHTNGGVRIDNVLAYLRANNVSLPNDAVVGDLPSPTPSTPTPTPAPTAETPAPTTETPTTPSPAPTTETPMTPEPTPCPSPSPTRPSKAVQIRTKRGKYLSEWNTGLFADVWRGNLNELFEVDAVTQSIKSVKNQQCLDAYRDHRHGRYRLHTYACDANNANQKWIVGNGQIKHATHDNLCLDVDPTNESHEAQVWTCFEPNDNQQFDVVSLQP</sequence>
<keyword evidence="3" id="KW-0732">Signal</keyword>
<dbReference type="Gene3D" id="2.80.10.50">
    <property type="match status" value="1"/>
</dbReference>
<reference evidence="5 6" key="1">
    <citation type="submission" date="2012-04" db="EMBL/GenBank/DDBJ databases">
        <title>The Genome Sequence of Saprolegnia declina VS20.</title>
        <authorList>
            <consortium name="The Broad Institute Genome Sequencing Platform"/>
            <person name="Russ C."/>
            <person name="Nusbaum C."/>
            <person name="Tyler B."/>
            <person name="van West P."/>
            <person name="Dieguez-Uribeondo J."/>
            <person name="de Bruijn I."/>
            <person name="Tripathy S."/>
            <person name="Jiang R."/>
            <person name="Young S.K."/>
            <person name="Zeng Q."/>
            <person name="Gargeya S."/>
            <person name="Fitzgerald M."/>
            <person name="Haas B."/>
            <person name="Abouelleil A."/>
            <person name="Alvarado L."/>
            <person name="Arachchi H.M."/>
            <person name="Berlin A."/>
            <person name="Chapman S.B."/>
            <person name="Goldberg J."/>
            <person name="Griggs A."/>
            <person name="Gujja S."/>
            <person name="Hansen M."/>
            <person name="Howarth C."/>
            <person name="Imamovic A."/>
            <person name="Larimer J."/>
            <person name="McCowen C."/>
            <person name="Montmayeur A."/>
            <person name="Murphy C."/>
            <person name="Neiman D."/>
            <person name="Pearson M."/>
            <person name="Priest M."/>
            <person name="Roberts A."/>
            <person name="Saif S."/>
            <person name="Shea T."/>
            <person name="Sisk P."/>
            <person name="Sykes S."/>
            <person name="Wortman J."/>
            <person name="Nusbaum C."/>
            <person name="Birren B."/>
        </authorList>
    </citation>
    <scope>NUCLEOTIDE SEQUENCE [LARGE SCALE GENOMIC DNA]</scope>
    <source>
        <strain evidence="5 6">VS20</strain>
    </source>
</reference>
<dbReference type="GeneID" id="19957565"/>
<dbReference type="STRING" id="1156394.T0PIT5"/>
<dbReference type="Pfam" id="PF13365">
    <property type="entry name" value="Trypsin_2"/>
    <property type="match status" value="1"/>
</dbReference>
<dbReference type="SUPFAM" id="SSF50494">
    <property type="entry name" value="Trypsin-like serine proteases"/>
    <property type="match status" value="1"/>
</dbReference>
<evidence type="ECO:0000259" key="4">
    <source>
        <dbReference type="SMART" id="SM00458"/>
    </source>
</evidence>
<evidence type="ECO:0000313" key="5">
    <source>
        <dbReference type="EMBL" id="EQC25284.1"/>
    </source>
</evidence>
<gene>
    <name evidence="5" type="ORF">SDRG_16838</name>
</gene>
<accession>T0PIT5</accession>
<dbReference type="SMART" id="SM00458">
    <property type="entry name" value="RICIN"/>
    <property type="match status" value="1"/>
</dbReference>
<dbReference type="CDD" id="cd23385">
    <property type="entry name" value="beta-trefoil_Ricin_MRC-like"/>
    <property type="match status" value="1"/>
</dbReference>
<keyword evidence="6" id="KW-1185">Reference proteome</keyword>
<dbReference type="SUPFAM" id="SSF50370">
    <property type="entry name" value="Ricin B-like lectins"/>
    <property type="match status" value="1"/>
</dbReference>
<dbReference type="Gene3D" id="2.40.10.10">
    <property type="entry name" value="Trypsin-like serine proteases"/>
    <property type="match status" value="2"/>
</dbReference>
<dbReference type="PANTHER" id="PTHR36234">
    <property type="entry name" value="LYSYL ENDOPEPTIDASE"/>
    <property type="match status" value="1"/>
</dbReference>
<organism evidence="5 6">
    <name type="scientific">Saprolegnia diclina (strain VS20)</name>
    <dbReference type="NCBI Taxonomy" id="1156394"/>
    <lineage>
        <taxon>Eukaryota</taxon>
        <taxon>Sar</taxon>
        <taxon>Stramenopiles</taxon>
        <taxon>Oomycota</taxon>
        <taxon>Saprolegniomycetes</taxon>
        <taxon>Saprolegniales</taxon>
        <taxon>Saprolegniaceae</taxon>
        <taxon>Saprolegnia</taxon>
    </lineage>
</organism>
<dbReference type="Proteomes" id="UP000030762">
    <property type="component" value="Unassembled WGS sequence"/>
</dbReference>
<feature type="compositionally biased region" description="Pro residues" evidence="2">
    <location>
        <begin position="380"/>
        <end position="391"/>
    </location>
</feature>
<dbReference type="RefSeq" id="XP_008621282.1">
    <property type="nucleotide sequence ID" value="XM_008623060.1"/>
</dbReference>
<evidence type="ECO:0000256" key="2">
    <source>
        <dbReference type="SAM" id="MobiDB-lite"/>
    </source>
</evidence>
<dbReference type="InParanoid" id="T0PIT5"/>
<dbReference type="CDD" id="cd00161">
    <property type="entry name" value="beta-trefoil_Ricin-like"/>
    <property type="match status" value="1"/>
</dbReference>
<dbReference type="Pfam" id="PF00652">
    <property type="entry name" value="Ricin_B_lectin"/>
    <property type="match status" value="1"/>
</dbReference>
<evidence type="ECO:0000256" key="1">
    <source>
        <dbReference type="ARBA" id="ARBA00023026"/>
    </source>
</evidence>
<dbReference type="EMBL" id="JH767287">
    <property type="protein sequence ID" value="EQC25284.1"/>
    <property type="molecule type" value="Genomic_DNA"/>
</dbReference>
<dbReference type="PANTHER" id="PTHR36234:SF5">
    <property type="entry name" value="LYSYL ENDOPEPTIDASE"/>
    <property type="match status" value="1"/>
</dbReference>
<name>T0PIT5_SAPDV</name>
<dbReference type="OMA" id="HATHDNL"/>
<feature type="signal peptide" evidence="3">
    <location>
        <begin position="1"/>
        <end position="19"/>
    </location>
</feature>
<feature type="compositionally biased region" description="Low complexity" evidence="2">
    <location>
        <begin position="392"/>
        <end position="417"/>
    </location>
</feature>
<dbReference type="OrthoDB" id="72066at2759"/>
<dbReference type="InterPro" id="IPR043504">
    <property type="entry name" value="Peptidase_S1_PA_chymotrypsin"/>
</dbReference>
<dbReference type="InterPro" id="IPR000772">
    <property type="entry name" value="Ricin_B_lectin"/>
</dbReference>